<dbReference type="PROSITE" id="PS50866">
    <property type="entry name" value="GOLD"/>
    <property type="match status" value="1"/>
</dbReference>
<keyword evidence="4 8" id="KW-0732">Signal</keyword>
<evidence type="ECO:0000313" key="10">
    <source>
        <dbReference type="EMBL" id="KHJ35470.1"/>
    </source>
</evidence>
<evidence type="ECO:0000259" key="9">
    <source>
        <dbReference type="PROSITE" id="PS50866"/>
    </source>
</evidence>
<evidence type="ECO:0000256" key="1">
    <source>
        <dbReference type="ARBA" id="ARBA00004479"/>
    </source>
</evidence>
<evidence type="ECO:0000256" key="8">
    <source>
        <dbReference type="SAM" id="SignalP"/>
    </source>
</evidence>
<evidence type="ECO:0000256" key="2">
    <source>
        <dbReference type="ARBA" id="ARBA00007104"/>
    </source>
</evidence>
<evidence type="ECO:0000256" key="6">
    <source>
        <dbReference type="ARBA" id="ARBA00023136"/>
    </source>
</evidence>
<dbReference type="InterPro" id="IPR009038">
    <property type="entry name" value="GOLD_dom"/>
</dbReference>
<evidence type="ECO:0000313" key="11">
    <source>
        <dbReference type="Proteomes" id="UP000030854"/>
    </source>
</evidence>
<name>A0A0B1PDM9_UNCNE</name>
<dbReference type="EMBL" id="JNVN01000380">
    <property type="protein sequence ID" value="KHJ35470.1"/>
    <property type="molecule type" value="Genomic_DNA"/>
</dbReference>
<comment type="subcellular location">
    <subcellularLocation>
        <location evidence="1 7">Membrane</location>
        <topology evidence="1 7">Single-pass type I membrane protein</topology>
    </subcellularLocation>
</comment>
<keyword evidence="5" id="KW-1133">Transmembrane helix</keyword>
<reference evidence="10 11" key="1">
    <citation type="journal article" date="2014" name="BMC Genomics">
        <title>Adaptive genomic structural variation in the grape powdery mildew pathogen, Erysiphe necator.</title>
        <authorList>
            <person name="Jones L."/>
            <person name="Riaz S."/>
            <person name="Morales-Cruz A."/>
            <person name="Amrine K.C."/>
            <person name="McGuire B."/>
            <person name="Gubler W.D."/>
            <person name="Walker M.A."/>
            <person name="Cantu D."/>
        </authorList>
    </citation>
    <scope>NUCLEOTIDE SEQUENCE [LARGE SCALE GENOMIC DNA]</scope>
    <source>
        <strain evidence="11">c</strain>
    </source>
</reference>
<dbReference type="InterPro" id="IPR015720">
    <property type="entry name" value="Emp24-like"/>
</dbReference>
<comment type="caution">
    <text evidence="10">The sequence shown here is derived from an EMBL/GenBank/DDBJ whole genome shotgun (WGS) entry which is preliminary data.</text>
</comment>
<dbReference type="OrthoDB" id="3427at2759"/>
<feature type="chain" id="PRO_5002079931" evidence="8">
    <location>
        <begin position="20"/>
        <end position="222"/>
    </location>
</feature>
<accession>A0A0B1PDM9</accession>
<evidence type="ECO:0000256" key="7">
    <source>
        <dbReference type="RuleBase" id="RU003827"/>
    </source>
</evidence>
<keyword evidence="6" id="KW-0472">Membrane</keyword>
<dbReference type="SMART" id="SM01190">
    <property type="entry name" value="EMP24_GP25L"/>
    <property type="match status" value="1"/>
</dbReference>
<evidence type="ECO:0000256" key="3">
    <source>
        <dbReference type="ARBA" id="ARBA00022692"/>
    </source>
</evidence>
<evidence type="ECO:0000256" key="5">
    <source>
        <dbReference type="ARBA" id="ARBA00022989"/>
    </source>
</evidence>
<feature type="signal peptide" evidence="8">
    <location>
        <begin position="1"/>
        <end position="19"/>
    </location>
</feature>
<comment type="similarity">
    <text evidence="2 7">Belongs to the EMP24/GP25L family.</text>
</comment>
<dbReference type="SMR" id="A0A0B1PDM9"/>
<dbReference type="Proteomes" id="UP000030854">
    <property type="component" value="Unassembled WGS sequence"/>
</dbReference>
<dbReference type="GO" id="GO:0016020">
    <property type="term" value="C:membrane"/>
    <property type="evidence" value="ECO:0007669"/>
    <property type="project" value="UniProtKB-SubCell"/>
</dbReference>
<organism evidence="10 11">
    <name type="scientific">Uncinula necator</name>
    <name type="common">Grape powdery mildew</name>
    <dbReference type="NCBI Taxonomy" id="52586"/>
    <lineage>
        <taxon>Eukaryota</taxon>
        <taxon>Fungi</taxon>
        <taxon>Dikarya</taxon>
        <taxon>Ascomycota</taxon>
        <taxon>Pezizomycotina</taxon>
        <taxon>Leotiomycetes</taxon>
        <taxon>Erysiphales</taxon>
        <taxon>Erysiphaceae</taxon>
        <taxon>Erysiphe</taxon>
    </lineage>
</organism>
<dbReference type="OMA" id="GATCAWQ"/>
<proteinExistence type="inferred from homology"/>
<dbReference type="AlphaFoldDB" id="A0A0B1PDM9"/>
<keyword evidence="3 7" id="KW-0812">Transmembrane</keyword>
<keyword evidence="11" id="KW-1185">Reference proteome</keyword>
<dbReference type="Pfam" id="PF01105">
    <property type="entry name" value="EMP24_GP25L"/>
    <property type="match status" value="1"/>
</dbReference>
<dbReference type="PANTHER" id="PTHR22811">
    <property type="entry name" value="TRANSMEMBRANE EMP24 DOMAIN-CONTAINING PROTEIN"/>
    <property type="match status" value="1"/>
</dbReference>
<evidence type="ECO:0000256" key="4">
    <source>
        <dbReference type="ARBA" id="ARBA00022729"/>
    </source>
</evidence>
<feature type="domain" description="GOLD" evidence="9">
    <location>
        <begin position="29"/>
        <end position="132"/>
    </location>
</feature>
<sequence>MRLITSLSLLIILFAPVRSLHFFIDGNQPKCFYEELTKGTLVVGHYVAEEFDSNSKTWSKHDGLTNFITIDEIFNHDHRVVSQKGSSSGRFTFSAADNGEHRICFTLSSSSGNSGWLSTSNHQGGIKLSLDLAIGQQSTIEAATKGKILHIVQRVKDLNGRLGDIRREQIWQREREAEFRDQSETTNGRVVRWTLVQFVILGLTCTWQLSHLRSFFIKQKLT</sequence>
<gene>
    <name evidence="10" type="ORF">EV44_g0027</name>
</gene>
<dbReference type="HOGENOM" id="CLU_066963_2_1_1"/>
<protein>
    <submittedName>
        <fullName evidence="10">Putative erp1 protein</fullName>
    </submittedName>
</protein>
<dbReference type="STRING" id="52586.A0A0B1PDM9"/>